<evidence type="ECO:0000256" key="4">
    <source>
        <dbReference type="ARBA" id="ARBA00022989"/>
    </source>
</evidence>
<organism evidence="7 8">
    <name type="scientific">Aspergillus glaucus CBS 516.65</name>
    <dbReference type="NCBI Taxonomy" id="1160497"/>
    <lineage>
        <taxon>Eukaryota</taxon>
        <taxon>Fungi</taxon>
        <taxon>Dikarya</taxon>
        <taxon>Ascomycota</taxon>
        <taxon>Pezizomycotina</taxon>
        <taxon>Eurotiomycetes</taxon>
        <taxon>Eurotiomycetidae</taxon>
        <taxon>Eurotiales</taxon>
        <taxon>Aspergillaceae</taxon>
        <taxon>Aspergillus</taxon>
        <taxon>Aspergillus subgen. Aspergillus</taxon>
    </lineage>
</organism>
<dbReference type="InterPro" id="IPR000791">
    <property type="entry name" value="Gpr1/Fun34/SatP-like"/>
</dbReference>
<feature type="transmembrane region" description="Helical" evidence="6">
    <location>
        <begin position="125"/>
        <end position="143"/>
    </location>
</feature>
<comment type="similarity">
    <text evidence="2">Belongs to the acetate uptake transporter (AceTr) (TC 2.A.96) family.</text>
</comment>
<keyword evidence="4 6" id="KW-1133">Transmembrane helix</keyword>
<dbReference type="GO" id="GO:0015123">
    <property type="term" value="F:acetate transmembrane transporter activity"/>
    <property type="evidence" value="ECO:0007669"/>
    <property type="project" value="TreeGrafter"/>
</dbReference>
<feature type="transmembrane region" description="Helical" evidence="6">
    <location>
        <begin position="216"/>
        <end position="242"/>
    </location>
</feature>
<dbReference type="EMBL" id="KV878922">
    <property type="protein sequence ID" value="OJJ79087.1"/>
    <property type="molecule type" value="Genomic_DNA"/>
</dbReference>
<protein>
    <recommendedName>
        <fullName evidence="9">GPR1/FUN34/YaaH-class plasma membrane protein</fullName>
    </recommendedName>
</protein>
<dbReference type="Proteomes" id="UP000184300">
    <property type="component" value="Unassembled WGS sequence"/>
</dbReference>
<feature type="transmembrane region" description="Helical" evidence="6">
    <location>
        <begin position="155"/>
        <end position="176"/>
    </location>
</feature>
<evidence type="ECO:0008006" key="9">
    <source>
        <dbReference type="Google" id="ProtNLM"/>
    </source>
</evidence>
<dbReference type="STRING" id="1160497.A0A1L9V575"/>
<evidence type="ECO:0000313" key="8">
    <source>
        <dbReference type="Proteomes" id="UP000184300"/>
    </source>
</evidence>
<dbReference type="PANTHER" id="PTHR31123:SF4">
    <property type="entry name" value="PROTEIN ALCS"/>
    <property type="match status" value="1"/>
</dbReference>
<keyword evidence="5 6" id="KW-0472">Membrane</keyword>
<dbReference type="OrthoDB" id="3648309at2759"/>
<sequence>MSDLENNGNDFGLSGSREDALQRVRTAGTLSISPELFEKLYLTPQTPSKASLRGVIGNPSALGLLGFSISLGPLCCQLMEWRGVAGTSASQVGVWYGMGGVLMIIACILEFIIGNTFTGVSFGTYGGFWIAQAITLTPMYNAAEAYQPEDPANPGFHASFAFALVFMGVPTFIFMICSLRTNVMYVTLFATILTGFCLLAGSYWQLAQRNMELAHGLQITAGAVFFVTDLLGWYIFTFLMLASVEFPIQLPMGDISHLIPPRRVQGKEE</sequence>
<keyword evidence="3 6" id="KW-0812">Transmembrane</keyword>
<evidence type="ECO:0000256" key="1">
    <source>
        <dbReference type="ARBA" id="ARBA00004141"/>
    </source>
</evidence>
<dbReference type="GeneID" id="34457798"/>
<evidence type="ECO:0000256" key="6">
    <source>
        <dbReference type="SAM" id="Phobius"/>
    </source>
</evidence>
<dbReference type="AlphaFoldDB" id="A0A1L9V575"/>
<dbReference type="GO" id="GO:0005886">
    <property type="term" value="C:plasma membrane"/>
    <property type="evidence" value="ECO:0007669"/>
    <property type="project" value="TreeGrafter"/>
</dbReference>
<dbReference type="PANTHER" id="PTHR31123">
    <property type="entry name" value="ACCUMULATION OF DYADS PROTEIN 2-RELATED"/>
    <property type="match status" value="1"/>
</dbReference>
<proteinExistence type="inferred from homology"/>
<dbReference type="RefSeq" id="XP_022395785.1">
    <property type="nucleotide sequence ID" value="XM_022541537.1"/>
</dbReference>
<reference evidence="8" key="1">
    <citation type="journal article" date="2017" name="Genome Biol.">
        <title>Comparative genomics reveals high biological diversity and specific adaptations in the industrially and medically important fungal genus Aspergillus.</title>
        <authorList>
            <person name="de Vries R.P."/>
            <person name="Riley R."/>
            <person name="Wiebenga A."/>
            <person name="Aguilar-Osorio G."/>
            <person name="Amillis S."/>
            <person name="Uchima C.A."/>
            <person name="Anderluh G."/>
            <person name="Asadollahi M."/>
            <person name="Askin M."/>
            <person name="Barry K."/>
            <person name="Battaglia E."/>
            <person name="Bayram O."/>
            <person name="Benocci T."/>
            <person name="Braus-Stromeyer S.A."/>
            <person name="Caldana C."/>
            <person name="Canovas D."/>
            <person name="Cerqueira G.C."/>
            <person name="Chen F."/>
            <person name="Chen W."/>
            <person name="Choi C."/>
            <person name="Clum A."/>
            <person name="Dos Santos R.A."/>
            <person name="Damasio A.R."/>
            <person name="Diallinas G."/>
            <person name="Emri T."/>
            <person name="Fekete E."/>
            <person name="Flipphi M."/>
            <person name="Freyberg S."/>
            <person name="Gallo A."/>
            <person name="Gournas C."/>
            <person name="Habgood R."/>
            <person name="Hainaut M."/>
            <person name="Harispe M.L."/>
            <person name="Henrissat B."/>
            <person name="Hilden K.S."/>
            <person name="Hope R."/>
            <person name="Hossain A."/>
            <person name="Karabika E."/>
            <person name="Karaffa L."/>
            <person name="Karanyi Z."/>
            <person name="Krasevec N."/>
            <person name="Kuo A."/>
            <person name="Kusch H."/>
            <person name="LaButti K."/>
            <person name="Lagendijk E.L."/>
            <person name="Lapidus A."/>
            <person name="Levasseur A."/>
            <person name="Lindquist E."/>
            <person name="Lipzen A."/>
            <person name="Logrieco A.F."/>
            <person name="MacCabe A."/>
            <person name="Maekelae M.R."/>
            <person name="Malavazi I."/>
            <person name="Melin P."/>
            <person name="Meyer V."/>
            <person name="Mielnichuk N."/>
            <person name="Miskei M."/>
            <person name="Molnar A.P."/>
            <person name="Mule G."/>
            <person name="Ngan C.Y."/>
            <person name="Orejas M."/>
            <person name="Orosz E."/>
            <person name="Ouedraogo J.P."/>
            <person name="Overkamp K.M."/>
            <person name="Park H.-S."/>
            <person name="Perrone G."/>
            <person name="Piumi F."/>
            <person name="Punt P.J."/>
            <person name="Ram A.F."/>
            <person name="Ramon A."/>
            <person name="Rauscher S."/>
            <person name="Record E."/>
            <person name="Riano-Pachon D.M."/>
            <person name="Robert V."/>
            <person name="Roehrig J."/>
            <person name="Ruller R."/>
            <person name="Salamov A."/>
            <person name="Salih N.S."/>
            <person name="Samson R.A."/>
            <person name="Sandor E."/>
            <person name="Sanguinetti M."/>
            <person name="Schuetze T."/>
            <person name="Sepcic K."/>
            <person name="Shelest E."/>
            <person name="Sherlock G."/>
            <person name="Sophianopoulou V."/>
            <person name="Squina F.M."/>
            <person name="Sun H."/>
            <person name="Susca A."/>
            <person name="Todd R.B."/>
            <person name="Tsang A."/>
            <person name="Unkles S.E."/>
            <person name="van de Wiele N."/>
            <person name="van Rossen-Uffink D."/>
            <person name="Oliveira J.V."/>
            <person name="Vesth T.C."/>
            <person name="Visser J."/>
            <person name="Yu J.-H."/>
            <person name="Zhou M."/>
            <person name="Andersen M.R."/>
            <person name="Archer D.B."/>
            <person name="Baker S.E."/>
            <person name="Benoit I."/>
            <person name="Brakhage A.A."/>
            <person name="Braus G.H."/>
            <person name="Fischer R."/>
            <person name="Frisvad J.C."/>
            <person name="Goldman G.H."/>
            <person name="Houbraken J."/>
            <person name="Oakley B."/>
            <person name="Pocsi I."/>
            <person name="Scazzocchio C."/>
            <person name="Seiboth B."/>
            <person name="vanKuyk P.A."/>
            <person name="Wortman J."/>
            <person name="Dyer P.S."/>
            <person name="Grigoriev I.V."/>
        </authorList>
    </citation>
    <scope>NUCLEOTIDE SEQUENCE [LARGE SCALE GENOMIC DNA]</scope>
    <source>
        <strain evidence="8">CBS 516.65</strain>
    </source>
</reference>
<keyword evidence="8" id="KW-1185">Reference proteome</keyword>
<dbReference type="InterPro" id="IPR051633">
    <property type="entry name" value="AceTr"/>
</dbReference>
<name>A0A1L9V575_ASPGL</name>
<comment type="subcellular location">
    <subcellularLocation>
        <location evidence="1">Membrane</location>
        <topology evidence="1">Multi-pass membrane protein</topology>
    </subcellularLocation>
</comment>
<dbReference type="Pfam" id="PF01184">
    <property type="entry name" value="Gpr1_Fun34_YaaH"/>
    <property type="match status" value="1"/>
</dbReference>
<evidence type="ECO:0000256" key="5">
    <source>
        <dbReference type="ARBA" id="ARBA00023136"/>
    </source>
</evidence>
<evidence type="ECO:0000256" key="3">
    <source>
        <dbReference type="ARBA" id="ARBA00022692"/>
    </source>
</evidence>
<evidence type="ECO:0000256" key="2">
    <source>
        <dbReference type="ARBA" id="ARBA00005587"/>
    </source>
</evidence>
<feature type="transmembrane region" description="Helical" evidence="6">
    <location>
        <begin position="93"/>
        <end position="113"/>
    </location>
</feature>
<dbReference type="VEuPathDB" id="FungiDB:ASPGLDRAFT_137519"/>
<accession>A0A1L9V575</accession>
<evidence type="ECO:0000313" key="7">
    <source>
        <dbReference type="EMBL" id="OJJ79087.1"/>
    </source>
</evidence>
<gene>
    <name evidence="7" type="ORF">ASPGLDRAFT_137519</name>
</gene>
<feature type="transmembrane region" description="Helical" evidence="6">
    <location>
        <begin position="183"/>
        <end position="204"/>
    </location>
</feature>